<sequence length="59" mass="6127">MLDAARSTAQSKRDPGAGLVQAQGQRRSSRVSAAEGAGQGAQGAGRRVVSTERKSRVLF</sequence>
<comment type="caution">
    <text evidence="2">The sequence shown here is derived from an EMBL/GenBank/DDBJ whole genome shotgun (WGS) entry which is preliminary data.</text>
</comment>
<evidence type="ECO:0000313" key="2">
    <source>
        <dbReference type="EMBL" id="GKV11355.1"/>
    </source>
</evidence>
<accession>A0AAV5JKN6</accession>
<name>A0AAV5JKN6_9ROSI</name>
<evidence type="ECO:0000256" key="1">
    <source>
        <dbReference type="SAM" id="MobiDB-lite"/>
    </source>
</evidence>
<keyword evidence="3" id="KW-1185">Reference proteome</keyword>
<feature type="region of interest" description="Disordered" evidence="1">
    <location>
        <begin position="1"/>
        <end position="59"/>
    </location>
</feature>
<proteinExistence type="predicted"/>
<feature type="compositionally biased region" description="Basic and acidic residues" evidence="1">
    <location>
        <begin position="49"/>
        <end position="59"/>
    </location>
</feature>
<dbReference type="Proteomes" id="UP001054252">
    <property type="component" value="Unassembled WGS sequence"/>
</dbReference>
<organism evidence="2 3">
    <name type="scientific">Rubroshorea leprosula</name>
    <dbReference type="NCBI Taxonomy" id="152421"/>
    <lineage>
        <taxon>Eukaryota</taxon>
        <taxon>Viridiplantae</taxon>
        <taxon>Streptophyta</taxon>
        <taxon>Embryophyta</taxon>
        <taxon>Tracheophyta</taxon>
        <taxon>Spermatophyta</taxon>
        <taxon>Magnoliopsida</taxon>
        <taxon>eudicotyledons</taxon>
        <taxon>Gunneridae</taxon>
        <taxon>Pentapetalae</taxon>
        <taxon>rosids</taxon>
        <taxon>malvids</taxon>
        <taxon>Malvales</taxon>
        <taxon>Dipterocarpaceae</taxon>
        <taxon>Rubroshorea</taxon>
    </lineage>
</organism>
<evidence type="ECO:0000313" key="3">
    <source>
        <dbReference type="Proteomes" id="UP001054252"/>
    </source>
</evidence>
<dbReference type="AlphaFoldDB" id="A0AAV5JKN6"/>
<dbReference type="EMBL" id="BPVZ01000034">
    <property type="protein sequence ID" value="GKV11355.1"/>
    <property type="molecule type" value="Genomic_DNA"/>
</dbReference>
<protein>
    <submittedName>
        <fullName evidence="2">Uncharacterized protein</fullName>
    </submittedName>
</protein>
<reference evidence="2 3" key="1">
    <citation type="journal article" date="2021" name="Commun. Biol.">
        <title>The genome of Shorea leprosula (Dipterocarpaceae) highlights the ecological relevance of drought in aseasonal tropical rainforests.</title>
        <authorList>
            <person name="Ng K.K.S."/>
            <person name="Kobayashi M.J."/>
            <person name="Fawcett J.A."/>
            <person name="Hatakeyama M."/>
            <person name="Paape T."/>
            <person name="Ng C.H."/>
            <person name="Ang C.C."/>
            <person name="Tnah L.H."/>
            <person name="Lee C.T."/>
            <person name="Nishiyama T."/>
            <person name="Sese J."/>
            <person name="O'Brien M.J."/>
            <person name="Copetti D."/>
            <person name="Mohd Noor M.I."/>
            <person name="Ong R.C."/>
            <person name="Putra M."/>
            <person name="Sireger I.Z."/>
            <person name="Indrioko S."/>
            <person name="Kosugi Y."/>
            <person name="Izuno A."/>
            <person name="Isagi Y."/>
            <person name="Lee S.L."/>
            <person name="Shimizu K.K."/>
        </authorList>
    </citation>
    <scope>NUCLEOTIDE SEQUENCE [LARGE SCALE GENOMIC DNA]</scope>
    <source>
        <strain evidence="2">214</strain>
    </source>
</reference>
<gene>
    <name evidence="2" type="ORF">SLEP1_g22619</name>
</gene>